<feature type="binding site" evidence="10">
    <location>
        <begin position="483"/>
        <end position="484"/>
    </location>
    <ligand>
        <name>S-adenosyl-L-methionine</name>
        <dbReference type="ChEBI" id="CHEBI:59789"/>
    </ligand>
</feature>
<dbReference type="EC" id="2.1.1.228" evidence="10"/>
<keyword evidence="6 10" id="KW-0819">tRNA processing</keyword>
<dbReference type="Gene3D" id="3.30.300.110">
    <property type="entry name" value="Met-10+ protein-like domains"/>
    <property type="match status" value="1"/>
</dbReference>
<evidence type="ECO:0000256" key="7">
    <source>
        <dbReference type="ARBA" id="ARBA00023128"/>
    </source>
</evidence>
<evidence type="ECO:0000256" key="9">
    <source>
        <dbReference type="ARBA" id="ARBA00047783"/>
    </source>
</evidence>
<organism evidence="13 14">
    <name type="scientific">Phoenix dactylifera</name>
    <name type="common">Date palm</name>
    <dbReference type="NCBI Taxonomy" id="42345"/>
    <lineage>
        <taxon>Eukaryota</taxon>
        <taxon>Viridiplantae</taxon>
        <taxon>Streptophyta</taxon>
        <taxon>Embryophyta</taxon>
        <taxon>Tracheophyta</taxon>
        <taxon>Spermatophyta</taxon>
        <taxon>Magnoliopsida</taxon>
        <taxon>Liliopsida</taxon>
        <taxon>Arecaceae</taxon>
        <taxon>Coryphoideae</taxon>
        <taxon>Phoeniceae</taxon>
        <taxon>Phoenix</taxon>
    </lineage>
</organism>
<protein>
    <recommendedName>
        <fullName evidence="10">tRNA (guanine(37)-N1)-methyltransferase</fullName>
        <ecNumber evidence="10">2.1.1.228</ecNumber>
    </recommendedName>
    <alternativeName>
        <fullName evidence="10">M1G-methyltransferase</fullName>
    </alternativeName>
    <alternativeName>
        <fullName evidence="10">tRNA [GM37] methyltransferase</fullName>
    </alternativeName>
    <alternativeName>
        <fullName evidence="10">tRNA methyltransferase 5 homolog</fullName>
    </alternativeName>
</protein>
<dbReference type="Pfam" id="PF25133">
    <property type="entry name" value="TYW2_N_2"/>
    <property type="match status" value="1"/>
</dbReference>
<dbReference type="PANTHER" id="PTHR23245:SF43">
    <property type="entry name" value="TRNA (GUANINE(37)-N1)-METHYLTRANSFERASE 2"/>
    <property type="match status" value="1"/>
</dbReference>
<keyword evidence="13" id="KW-1185">Reference proteome</keyword>
<keyword evidence="3 10" id="KW-0489">Methyltransferase</keyword>
<dbReference type="SUPFAM" id="SSF53335">
    <property type="entry name" value="S-adenosyl-L-methionine-dependent methyltransferases"/>
    <property type="match status" value="1"/>
</dbReference>
<dbReference type="FunFam" id="3.30.300.110:FF:000001">
    <property type="entry name" value="tRNA (guanine(37)-N1)-methyltransferase"/>
    <property type="match status" value="1"/>
</dbReference>
<dbReference type="OrthoDB" id="408788at2759"/>
<evidence type="ECO:0000313" key="13">
    <source>
        <dbReference type="Proteomes" id="UP000228380"/>
    </source>
</evidence>
<evidence type="ECO:0000256" key="5">
    <source>
        <dbReference type="ARBA" id="ARBA00022691"/>
    </source>
</evidence>
<evidence type="ECO:0000256" key="10">
    <source>
        <dbReference type="HAMAP-Rule" id="MF_03152"/>
    </source>
</evidence>
<feature type="compositionally biased region" description="Basic and acidic residues" evidence="11">
    <location>
        <begin position="202"/>
        <end position="216"/>
    </location>
</feature>
<dbReference type="RefSeq" id="XP_008775773.2">
    <property type="nucleotide sequence ID" value="XM_008777551.3"/>
</dbReference>
<reference evidence="14" key="1">
    <citation type="submission" date="2025-08" db="UniProtKB">
        <authorList>
            <consortium name="RefSeq"/>
        </authorList>
    </citation>
    <scope>IDENTIFICATION</scope>
    <source>
        <tissue evidence="14">Young leaves</tissue>
    </source>
</reference>
<evidence type="ECO:0000256" key="1">
    <source>
        <dbReference type="ARBA" id="ARBA00009775"/>
    </source>
</evidence>
<feature type="region of interest" description="Disordered" evidence="11">
    <location>
        <begin position="44"/>
        <end position="73"/>
    </location>
</feature>
<dbReference type="HAMAP" id="MF_03152">
    <property type="entry name" value="TRM5"/>
    <property type="match status" value="1"/>
</dbReference>
<dbReference type="GO" id="GO:0002939">
    <property type="term" value="P:tRNA N1-guanine methylation"/>
    <property type="evidence" value="ECO:0007669"/>
    <property type="project" value="TreeGrafter"/>
</dbReference>
<comment type="similarity">
    <text evidence="10">Belongs to the TRM5 / TYW2 family.</text>
</comment>
<evidence type="ECO:0000256" key="2">
    <source>
        <dbReference type="ARBA" id="ARBA00022490"/>
    </source>
</evidence>
<comment type="subunit">
    <text evidence="10">Monomer.</text>
</comment>
<feature type="binding site" evidence="10">
    <location>
        <position position="506"/>
    </location>
    <ligand>
        <name>S-adenosyl-L-methionine</name>
        <dbReference type="ChEBI" id="CHEBI:59789"/>
    </ligand>
</feature>
<comment type="catalytic activity">
    <reaction evidence="9 10">
        <text>guanosine(37) in tRNA + S-adenosyl-L-methionine = N(1)-methylguanosine(37) in tRNA + S-adenosyl-L-homocysteine + H(+)</text>
        <dbReference type="Rhea" id="RHEA:36899"/>
        <dbReference type="Rhea" id="RHEA-COMP:10145"/>
        <dbReference type="Rhea" id="RHEA-COMP:10147"/>
        <dbReference type="ChEBI" id="CHEBI:15378"/>
        <dbReference type="ChEBI" id="CHEBI:57856"/>
        <dbReference type="ChEBI" id="CHEBI:59789"/>
        <dbReference type="ChEBI" id="CHEBI:73542"/>
        <dbReference type="ChEBI" id="CHEBI:74269"/>
        <dbReference type="EC" id="2.1.1.228"/>
    </reaction>
</comment>
<feature type="binding site" evidence="10">
    <location>
        <begin position="455"/>
        <end position="456"/>
    </location>
    <ligand>
        <name>S-adenosyl-L-methionine</name>
        <dbReference type="ChEBI" id="CHEBI:59789"/>
    </ligand>
</feature>
<feature type="domain" description="SAM-dependent methyltransferase TRM5/TYW2-type" evidence="12">
    <location>
        <begin position="327"/>
        <end position="589"/>
    </location>
</feature>
<dbReference type="PANTHER" id="PTHR23245">
    <property type="entry name" value="TRNA METHYLTRANSFERASE"/>
    <property type="match status" value="1"/>
</dbReference>
<dbReference type="InterPro" id="IPR030382">
    <property type="entry name" value="MeTrfase_TRM5/TYW2"/>
</dbReference>
<dbReference type="InterPro" id="IPR025792">
    <property type="entry name" value="tRNA_Gua_MeTrfase_euk"/>
</dbReference>
<name>A0A8B7BG13_PHODC</name>
<dbReference type="GeneID" id="103696047"/>
<evidence type="ECO:0000256" key="8">
    <source>
        <dbReference type="ARBA" id="ARBA00023242"/>
    </source>
</evidence>
<dbReference type="Gene3D" id="3.40.50.150">
    <property type="entry name" value="Vaccinia Virus protein VP39"/>
    <property type="match status" value="1"/>
</dbReference>
<dbReference type="InterPro" id="IPR056744">
    <property type="entry name" value="TRM5/TYW2-like_N"/>
</dbReference>
<comment type="similarity">
    <text evidence="1">Belongs to the class I-like SAM-binding methyltransferase superfamily. TRM5/TYW2 family.</text>
</comment>
<dbReference type="AlphaFoldDB" id="A0A8B7BG13"/>
<dbReference type="Pfam" id="PF02475">
    <property type="entry name" value="TRM5-TYW2_MTfase"/>
    <property type="match status" value="1"/>
</dbReference>
<keyword evidence="5 10" id="KW-0949">S-adenosyl-L-methionine</keyword>
<dbReference type="InterPro" id="IPR029063">
    <property type="entry name" value="SAM-dependent_MTases_sf"/>
</dbReference>
<feature type="compositionally biased region" description="Basic residues" evidence="11">
    <location>
        <begin position="192"/>
        <end position="201"/>
    </location>
</feature>
<keyword evidence="2 10" id="KW-0963">Cytoplasm</keyword>
<dbReference type="GO" id="GO:0005634">
    <property type="term" value="C:nucleus"/>
    <property type="evidence" value="ECO:0007669"/>
    <property type="project" value="UniProtKB-SubCell"/>
</dbReference>
<dbReference type="GO" id="GO:0070901">
    <property type="term" value="P:mitochondrial tRNA methylation"/>
    <property type="evidence" value="ECO:0007669"/>
    <property type="project" value="UniProtKB-ARBA"/>
</dbReference>
<dbReference type="GO" id="GO:0052906">
    <property type="term" value="F:tRNA (guanine(37)-N1)-methyltransferase activity"/>
    <property type="evidence" value="ECO:0007669"/>
    <property type="project" value="UniProtKB-UniRule"/>
</dbReference>
<keyword evidence="7 10" id="KW-0496">Mitochondrion</keyword>
<dbReference type="KEGG" id="pda:103696047"/>
<proteinExistence type="inferred from homology"/>
<comment type="subcellular location">
    <subcellularLocation>
        <location evidence="10">Mitochondrion matrix</location>
    </subcellularLocation>
    <subcellularLocation>
        <location evidence="10">Nucleus</location>
    </subcellularLocation>
    <subcellularLocation>
        <location evidence="10">Cytoplasm</location>
    </subcellularLocation>
    <text evidence="10">Predominantly in the mitochondria and in the nucleus.</text>
</comment>
<dbReference type="GO" id="GO:0005759">
    <property type="term" value="C:mitochondrial matrix"/>
    <property type="evidence" value="ECO:0007669"/>
    <property type="project" value="UniProtKB-SubCell"/>
</dbReference>
<dbReference type="CDD" id="cd02440">
    <property type="entry name" value="AdoMet_MTases"/>
    <property type="match status" value="1"/>
</dbReference>
<dbReference type="FunFam" id="3.40.50.150:FF:000225">
    <property type="entry name" value="tRNA (guanine(37)-N1)-methyltransferase"/>
    <property type="match status" value="1"/>
</dbReference>
<evidence type="ECO:0000259" key="12">
    <source>
        <dbReference type="PROSITE" id="PS51684"/>
    </source>
</evidence>
<dbReference type="InterPro" id="IPR056743">
    <property type="entry name" value="TRM5-TYW2-like_MTfase"/>
</dbReference>
<feature type="binding site" evidence="10">
    <location>
        <position position="417"/>
    </location>
    <ligand>
        <name>S-adenosyl-L-methionine</name>
        <dbReference type="ChEBI" id="CHEBI:59789"/>
    </ligand>
</feature>
<comment type="function">
    <text evidence="10">Specifically methylates the N1 position of guanosine-37 in various cytoplasmic and mitochondrial tRNAs. Methylation is not dependent on the nature of the nucleoside 5' of the target nucleoside. This is the first step in the biosynthesis of wybutosine (yW), a modified base adjacent to the anticodon of tRNAs and required for accurate decoding.</text>
</comment>
<evidence type="ECO:0000256" key="3">
    <source>
        <dbReference type="ARBA" id="ARBA00022603"/>
    </source>
</evidence>
<gene>
    <name evidence="14" type="primary">LOC103696047</name>
</gene>
<sequence>MFSFLALRPHSPFPLSFPSPHRLLPKPSLFSALSASLTLTLDPDDRPLHYGPSLRRGRRPSPASPPSRGSGDGPLIDRASFARVFDVPALRVPVEECAALESRLRGHLLNWPRVRNVARVPGDDMEPEFKRIMRDSEGDGGDRLRSLARRVDGGSDGEEVVALSPVMYRDKLAKDFNWRGFVRFRNLAKISRPKKKKKKKKRDGEGEGIEAKKRMEKSESSFLELVEEGGGDGEEEDDMRGLLGADFHAGRWRGPTRLLLLDERYANKGIDELPEAVKVVLLDDSQECMASIYELVQCRLTLFYNYWQMNELLEVLLPENMVVPTGFETVGHIAHLNLLEEHLPYKKLIAQVVLDKNKPKIQTVVNKIDAIQNEYRTMQLEVLAGNHSLVTTIVENGIRFQVDLATVYWNSRLATERQRLVSGFTSSDVVCDVFSGVGPIAIFAAKKVKHVYANDLNPIAVEYLERNIVLNKLERKIEVFNMEGRRFIGSIFANQRPYSITQVVMNLPNDAAEFLDAFRGIFGKRRGENGDALPKIHLYGFSKAQNPEYDFHERINMALCETVANVEMHRVRLVAPGKWMLCASFTLPQTVAFCKANWSLE</sequence>
<evidence type="ECO:0000256" key="11">
    <source>
        <dbReference type="SAM" id="MobiDB-lite"/>
    </source>
</evidence>
<evidence type="ECO:0000313" key="14">
    <source>
        <dbReference type="RefSeq" id="XP_008775773.2"/>
    </source>
</evidence>
<keyword evidence="8 10" id="KW-0539">Nucleus</keyword>
<feature type="region of interest" description="Disordered" evidence="11">
    <location>
        <begin position="192"/>
        <end position="216"/>
    </location>
</feature>
<evidence type="ECO:0000256" key="6">
    <source>
        <dbReference type="ARBA" id="ARBA00022694"/>
    </source>
</evidence>
<accession>A0A8B7BG13</accession>
<dbReference type="Proteomes" id="UP000228380">
    <property type="component" value="Unplaced"/>
</dbReference>
<dbReference type="PROSITE" id="PS51684">
    <property type="entry name" value="SAM_MT_TRM5_TYW2"/>
    <property type="match status" value="1"/>
</dbReference>
<evidence type="ECO:0000256" key="4">
    <source>
        <dbReference type="ARBA" id="ARBA00022679"/>
    </source>
</evidence>
<keyword evidence="4 10" id="KW-0808">Transferase</keyword>